<dbReference type="InterPro" id="IPR002035">
    <property type="entry name" value="VWF_A"/>
</dbReference>
<dbReference type="InterPro" id="IPR050525">
    <property type="entry name" value="ECM_Assembly_Org"/>
</dbReference>
<dbReference type="OrthoDB" id="6132182at2759"/>
<protein>
    <submittedName>
        <fullName evidence="1">Uncharacterized protein</fullName>
    </submittedName>
</protein>
<sequence length="488" mass="55103">MKFVLCLVVLSFSSGSLYAKDPVQILDYEKLFGLSDKEEEQKYICSDIVFALDSSCSVKRPDRINMITVIENVVKGAKVHPNLARFGLVRFDYGATKIFGLGEYFSAEEILKKLSDVKKEYSLRRTIAEKCKTFTWEALRMVRVDDDLLGSEKRYNEKTGEERKRVVVIMTDGRPYNTSGPENEEAVKALTLKEGNLNTENGIQSMVVQVPHMRILENDTDIFTKLVTKKEWFIQIAVGVDLQDAGKYFFHELVKNNGCSYKCLGKIDLCFVMDRSDSILEPDIKKTKEFFQDLGDSFLVGYDGNKKGTKFTNAMIGALSYNQWVSTHFMGYQCKDNACVRRNIGNIPATNNRYTETDLALKAVLDTCLDKFSTRGYGISRVAILATDGNTWKTDAKSINSARTIAMANKLREAGIDVEVIGLPNYQEIPGINEWKQTASHFVFDLRRIAGADHSSNWTMPTFEDLKAINGIVARKICKEYTDVGNDI</sequence>
<dbReference type="Gene3D" id="3.40.50.410">
    <property type="entry name" value="von Willebrand factor, type A domain"/>
    <property type="match status" value="2"/>
</dbReference>
<dbReference type="CDD" id="cd01450">
    <property type="entry name" value="vWFA_subfamily_ECM"/>
    <property type="match status" value="1"/>
</dbReference>
<dbReference type="Pfam" id="PF00092">
    <property type="entry name" value="VWA"/>
    <property type="match status" value="2"/>
</dbReference>
<dbReference type="CDD" id="cd00198">
    <property type="entry name" value="vWFA"/>
    <property type="match status" value="1"/>
</dbReference>
<evidence type="ECO:0000313" key="1">
    <source>
        <dbReference type="EMBL" id="CAH1792820.1"/>
    </source>
</evidence>
<gene>
    <name evidence="1" type="ORF">OFUS_LOCUS17745</name>
</gene>
<organism evidence="1 2">
    <name type="scientific">Owenia fusiformis</name>
    <name type="common">Polychaete worm</name>
    <dbReference type="NCBI Taxonomy" id="6347"/>
    <lineage>
        <taxon>Eukaryota</taxon>
        <taxon>Metazoa</taxon>
        <taxon>Spiralia</taxon>
        <taxon>Lophotrochozoa</taxon>
        <taxon>Annelida</taxon>
        <taxon>Polychaeta</taxon>
        <taxon>Sedentaria</taxon>
        <taxon>Canalipalpata</taxon>
        <taxon>Sabellida</taxon>
        <taxon>Oweniida</taxon>
        <taxon>Oweniidae</taxon>
        <taxon>Owenia</taxon>
    </lineage>
</organism>
<dbReference type="AlphaFoldDB" id="A0A8J1UN64"/>
<keyword evidence="2" id="KW-1185">Reference proteome</keyword>
<dbReference type="SUPFAM" id="SSF53300">
    <property type="entry name" value="vWA-like"/>
    <property type="match status" value="2"/>
</dbReference>
<dbReference type="PANTHER" id="PTHR24020">
    <property type="entry name" value="COLLAGEN ALPHA"/>
    <property type="match status" value="1"/>
</dbReference>
<dbReference type="SMART" id="SM00327">
    <property type="entry name" value="VWA"/>
    <property type="match status" value="2"/>
</dbReference>
<dbReference type="InterPro" id="IPR036465">
    <property type="entry name" value="vWFA_dom_sf"/>
</dbReference>
<dbReference type="Proteomes" id="UP000749559">
    <property type="component" value="Unassembled WGS sequence"/>
</dbReference>
<accession>A0A8J1UN64</accession>
<dbReference type="PROSITE" id="PS50234">
    <property type="entry name" value="VWFA"/>
    <property type="match status" value="2"/>
</dbReference>
<evidence type="ECO:0000313" key="2">
    <source>
        <dbReference type="Proteomes" id="UP000749559"/>
    </source>
</evidence>
<reference evidence="1" key="1">
    <citation type="submission" date="2022-03" db="EMBL/GenBank/DDBJ databases">
        <authorList>
            <person name="Martin C."/>
        </authorList>
    </citation>
    <scope>NUCLEOTIDE SEQUENCE</scope>
</reference>
<proteinExistence type="predicted"/>
<dbReference type="EMBL" id="CAIIXF020000008">
    <property type="protein sequence ID" value="CAH1792820.1"/>
    <property type="molecule type" value="Genomic_DNA"/>
</dbReference>
<name>A0A8J1UN64_OWEFU</name>
<comment type="caution">
    <text evidence="1">The sequence shown here is derived from an EMBL/GenBank/DDBJ whole genome shotgun (WGS) entry which is preliminary data.</text>
</comment>